<feature type="transmembrane region" description="Helical" evidence="1">
    <location>
        <begin position="16"/>
        <end position="34"/>
    </location>
</feature>
<organism evidence="2 3">
    <name type="scientific">Fulvitalea axinellae</name>
    <dbReference type="NCBI Taxonomy" id="1182444"/>
    <lineage>
        <taxon>Bacteria</taxon>
        <taxon>Pseudomonadati</taxon>
        <taxon>Bacteroidota</taxon>
        <taxon>Cytophagia</taxon>
        <taxon>Cytophagales</taxon>
        <taxon>Persicobacteraceae</taxon>
        <taxon>Fulvitalea</taxon>
    </lineage>
</organism>
<dbReference type="AlphaFoldDB" id="A0AAU9D7F0"/>
<sequence>MSEEKFIFTAGAKKKLIIMLVVGVVLTVLGIVMANSGGHGHEEVAAAAGHGADATHGGGHGGGAGWLKRLYTSLWINNVYFVGLALVGVLFVALQYVTQAGWSAPIKRVPEAFGYWLPIGGVLMIVTFLVANHDLFHWTHEYLYDKASPEYDSILDNKKAYLNFGFFLGRTVVYFVVWTLLFFLIRKYSLLEDKVGGTEPWYKIRKYSVIFVVFFGVTSSTSAWDWVMSVDPHWFSTLFGWYVFSSYFVAGLAGITFLVLKLKDYGYLKVVKADHIHDMGKFVFGFSVFWTYLWFSQFLLYYYSNIPEETIYYVDRLVNDHYSPYFLSLVFINFVIPFFVLMTRDSKRQGAILKIACIVILIGHWLDFFMMITPGIMKNEGSIGFMEVGVTLVYLSAFLFVALTQLSKAGLVAHKHPMMKEAMHHHI</sequence>
<feature type="transmembrane region" description="Helical" evidence="1">
    <location>
        <begin position="206"/>
        <end position="227"/>
    </location>
</feature>
<protein>
    <recommendedName>
        <fullName evidence="4">Quinol:cytochrome C oxidoreductase</fullName>
    </recommendedName>
</protein>
<evidence type="ECO:0000256" key="1">
    <source>
        <dbReference type="SAM" id="Phobius"/>
    </source>
</evidence>
<evidence type="ECO:0000313" key="3">
    <source>
        <dbReference type="Proteomes" id="UP001348817"/>
    </source>
</evidence>
<evidence type="ECO:0000313" key="2">
    <source>
        <dbReference type="EMBL" id="BDD10459.1"/>
    </source>
</evidence>
<keyword evidence="1" id="KW-0472">Membrane</keyword>
<dbReference type="Proteomes" id="UP001348817">
    <property type="component" value="Chromosome"/>
</dbReference>
<gene>
    <name evidence="2" type="ORF">FUAX_28910</name>
</gene>
<evidence type="ECO:0008006" key="4">
    <source>
        <dbReference type="Google" id="ProtNLM"/>
    </source>
</evidence>
<feature type="transmembrane region" description="Helical" evidence="1">
    <location>
        <begin position="239"/>
        <end position="260"/>
    </location>
</feature>
<keyword evidence="3" id="KW-1185">Reference proteome</keyword>
<keyword evidence="1" id="KW-1133">Transmembrane helix</keyword>
<proteinExistence type="predicted"/>
<reference evidence="2 3" key="1">
    <citation type="submission" date="2021-12" db="EMBL/GenBank/DDBJ databases">
        <title>Genome sequencing of bacteria with rrn-lacking chromosome and rrn-plasmid.</title>
        <authorList>
            <person name="Anda M."/>
            <person name="Iwasaki W."/>
        </authorList>
    </citation>
    <scope>NUCLEOTIDE SEQUENCE [LARGE SCALE GENOMIC DNA]</scope>
    <source>
        <strain evidence="2 3">DSM 100852</strain>
    </source>
</reference>
<dbReference type="EMBL" id="AP025314">
    <property type="protein sequence ID" value="BDD10459.1"/>
    <property type="molecule type" value="Genomic_DNA"/>
</dbReference>
<feature type="transmembrane region" description="Helical" evidence="1">
    <location>
        <begin position="160"/>
        <end position="185"/>
    </location>
</feature>
<dbReference type="PANTHER" id="PTHR43044:SF1">
    <property type="entry name" value="QUINOL:CYTOCHROME C OXIDOREDUCTASE QUINONE-BINDING SUBUNIT 2"/>
    <property type="match status" value="1"/>
</dbReference>
<dbReference type="PANTHER" id="PTHR43044">
    <property type="match status" value="1"/>
</dbReference>
<keyword evidence="1" id="KW-0812">Transmembrane</keyword>
<accession>A0AAU9D7F0</accession>
<feature type="transmembrane region" description="Helical" evidence="1">
    <location>
        <begin position="109"/>
        <end position="131"/>
    </location>
</feature>
<feature type="transmembrane region" description="Helical" evidence="1">
    <location>
        <begin position="322"/>
        <end position="340"/>
    </location>
</feature>
<feature type="transmembrane region" description="Helical" evidence="1">
    <location>
        <begin position="75"/>
        <end position="97"/>
    </location>
</feature>
<dbReference type="KEGG" id="fax:FUAX_28910"/>
<dbReference type="RefSeq" id="WP_338392015.1">
    <property type="nucleotide sequence ID" value="NZ_AP025314.1"/>
</dbReference>
<feature type="transmembrane region" description="Helical" evidence="1">
    <location>
        <begin position="352"/>
        <end position="372"/>
    </location>
</feature>
<name>A0AAU9D7F0_9BACT</name>
<feature type="transmembrane region" description="Helical" evidence="1">
    <location>
        <begin position="392"/>
        <end position="413"/>
    </location>
</feature>
<feature type="transmembrane region" description="Helical" evidence="1">
    <location>
        <begin position="281"/>
        <end position="302"/>
    </location>
</feature>